<keyword evidence="2" id="KW-1185">Reference proteome</keyword>
<reference evidence="1 2" key="1">
    <citation type="journal article" date="2019" name="Nat. Ecol. Evol.">
        <title>Megaphylogeny resolves global patterns of mushroom evolution.</title>
        <authorList>
            <person name="Varga T."/>
            <person name="Krizsan K."/>
            <person name="Foldi C."/>
            <person name="Dima B."/>
            <person name="Sanchez-Garcia M."/>
            <person name="Sanchez-Ramirez S."/>
            <person name="Szollosi G.J."/>
            <person name="Szarkandi J.G."/>
            <person name="Papp V."/>
            <person name="Albert L."/>
            <person name="Andreopoulos W."/>
            <person name="Angelini C."/>
            <person name="Antonin V."/>
            <person name="Barry K.W."/>
            <person name="Bougher N.L."/>
            <person name="Buchanan P."/>
            <person name="Buyck B."/>
            <person name="Bense V."/>
            <person name="Catcheside P."/>
            <person name="Chovatia M."/>
            <person name="Cooper J."/>
            <person name="Damon W."/>
            <person name="Desjardin D."/>
            <person name="Finy P."/>
            <person name="Geml J."/>
            <person name="Haridas S."/>
            <person name="Hughes K."/>
            <person name="Justo A."/>
            <person name="Karasinski D."/>
            <person name="Kautmanova I."/>
            <person name="Kiss B."/>
            <person name="Kocsube S."/>
            <person name="Kotiranta H."/>
            <person name="LaButti K.M."/>
            <person name="Lechner B.E."/>
            <person name="Liimatainen K."/>
            <person name="Lipzen A."/>
            <person name="Lukacs Z."/>
            <person name="Mihaltcheva S."/>
            <person name="Morgado L.N."/>
            <person name="Niskanen T."/>
            <person name="Noordeloos M.E."/>
            <person name="Ohm R.A."/>
            <person name="Ortiz-Santana B."/>
            <person name="Ovrebo C."/>
            <person name="Racz N."/>
            <person name="Riley R."/>
            <person name="Savchenko A."/>
            <person name="Shiryaev A."/>
            <person name="Soop K."/>
            <person name="Spirin V."/>
            <person name="Szebenyi C."/>
            <person name="Tomsovsky M."/>
            <person name="Tulloss R.E."/>
            <person name="Uehling J."/>
            <person name="Grigoriev I.V."/>
            <person name="Vagvolgyi C."/>
            <person name="Papp T."/>
            <person name="Martin F.M."/>
            <person name="Miettinen O."/>
            <person name="Hibbett D.S."/>
            <person name="Nagy L.G."/>
        </authorList>
    </citation>
    <scope>NUCLEOTIDE SEQUENCE [LARGE SCALE GENOMIC DNA]</scope>
    <source>
        <strain evidence="1 2">FP101781</strain>
    </source>
</reference>
<organism evidence="1 2">
    <name type="scientific">Coprinellus micaceus</name>
    <name type="common">Glistening ink-cap mushroom</name>
    <name type="synonym">Coprinus micaceus</name>
    <dbReference type="NCBI Taxonomy" id="71717"/>
    <lineage>
        <taxon>Eukaryota</taxon>
        <taxon>Fungi</taxon>
        <taxon>Dikarya</taxon>
        <taxon>Basidiomycota</taxon>
        <taxon>Agaricomycotina</taxon>
        <taxon>Agaricomycetes</taxon>
        <taxon>Agaricomycetidae</taxon>
        <taxon>Agaricales</taxon>
        <taxon>Agaricineae</taxon>
        <taxon>Psathyrellaceae</taxon>
        <taxon>Coprinellus</taxon>
    </lineage>
</organism>
<proteinExistence type="predicted"/>
<dbReference type="EMBL" id="QPFP01000056">
    <property type="protein sequence ID" value="TEB25548.1"/>
    <property type="molecule type" value="Genomic_DNA"/>
</dbReference>
<evidence type="ECO:0000313" key="2">
    <source>
        <dbReference type="Proteomes" id="UP000298030"/>
    </source>
</evidence>
<gene>
    <name evidence="1" type="ORF">FA13DRAFT_1738267</name>
</gene>
<evidence type="ECO:0000313" key="1">
    <source>
        <dbReference type="EMBL" id="TEB25548.1"/>
    </source>
</evidence>
<comment type="caution">
    <text evidence="1">The sequence shown here is derived from an EMBL/GenBank/DDBJ whole genome shotgun (WGS) entry which is preliminary data.</text>
</comment>
<accession>A0A4Y7SVA4</accession>
<protein>
    <submittedName>
        <fullName evidence="1">Uncharacterized protein</fullName>
    </submittedName>
</protein>
<name>A0A4Y7SVA4_COPMI</name>
<sequence>MQLSTLRVLSSSRAAVKPSAISRGLRTPRPLNRILFSTPLLSARRSFATTHQLYREWHASSAVPPRGGVVRVLLPALGA</sequence>
<dbReference type="AlphaFoldDB" id="A0A4Y7SVA4"/>
<dbReference type="Proteomes" id="UP000298030">
    <property type="component" value="Unassembled WGS sequence"/>
</dbReference>